<dbReference type="InterPro" id="IPR003959">
    <property type="entry name" value="ATPase_AAA_core"/>
</dbReference>
<dbReference type="SUPFAM" id="SSF52540">
    <property type="entry name" value="P-loop containing nucleoside triphosphate hydrolases"/>
    <property type="match status" value="1"/>
</dbReference>
<dbReference type="GO" id="GO:0016887">
    <property type="term" value="F:ATP hydrolysis activity"/>
    <property type="evidence" value="ECO:0007669"/>
    <property type="project" value="InterPro"/>
</dbReference>
<dbReference type="AlphaFoldDB" id="A0A177NJL1"/>
<evidence type="ECO:0000259" key="1">
    <source>
        <dbReference type="Pfam" id="PF13304"/>
    </source>
</evidence>
<evidence type="ECO:0000313" key="3">
    <source>
        <dbReference type="Proteomes" id="UP000077857"/>
    </source>
</evidence>
<dbReference type="InterPro" id="IPR051396">
    <property type="entry name" value="Bact_Antivir_Def_Nuclease"/>
</dbReference>
<dbReference type="PANTHER" id="PTHR43581">
    <property type="entry name" value="ATP/GTP PHOSPHATASE"/>
    <property type="match status" value="1"/>
</dbReference>
<sequence length="369" mass="42437">MTWDNWRRSSADKQQASKIGQSNLSDYAKGILESFKTASPNLLPVFGYYGALRGAIEIPERLRPSNQNYNFPTAALVGALNSQSDFKEILKWFDFEESAELRANKGCRPDEFDLSIALETVRNAIENIFNNKYRNAYFNKDHKFVIEQENGMPLQISQLSQGYQSMLALVMDFARRLAIGNTHLEFNDEIVNYLHSIEQEFDFKIGDFPDGFRSPCLLSPGVMLIDEIDLHLHPSWQQRVIADLIRTFPNTQFIATTHSPQVLTTIPDECIRILKDGKIFAAPKGTEGAEASRMLKRVLSVDTRPQDNIVTKELNEYLDLVYADKWDQPRAIELREKLDTRYQGEEPALTEADLYIENRKWELEIETEQ</sequence>
<dbReference type="Proteomes" id="UP000077857">
    <property type="component" value="Unassembled WGS sequence"/>
</dbReference>
<dbReference type="EMBL" id="LUUJ01000060">
    <property type="protein sequence ID" value="OAI18248.1"/>
    <property type="molecule type" value="Genomic_DNA"/>
</dbReference>
<gene>
    <name evidence="2" type="ORF">A1507_09745</name>
</gene>
<dbReference type="InterPro" id="IPR027417">
    <property type="entry name" value="P-loop_NTPase"/>
</dbReference>
<reference evidence="2 3" key="1">
    <citation type="submission" date="2016-03" db="EMBL/GenBank/DDBJ databases">
        <authorList>
            <person name="Ploux O."/>
        </authorList>
    </citation>
    <scope>NUCLEOTIDE SEQUENCE [LARGE SCALE GENOMIC DNA]</scope>
    <source>
        <strain evidence="2 3">R-45378</strain>
    </source>
</reference>
<name>A0A177NJL1_9GAMM</name>
<protein>
    <recommendedName>
        <fullName evidence="1">ATPase AAA-type core domain-containing protein</fullName>
    </recommendedName>
</protein>
<comment type="caution">
    <text evidence="2">The sequence shown here is derived from an EMBL/GenBank/DDBJ whole genome shotgun (WGS) entry which is preliminary data.</text>
</comment>
<organism evidence="2 3">
    <name type="scientific">Methylomonas koyamae</name>
    <dbReference type="NCBI Taxonomy" id="702114"/>
    <lineage>
        <taxon>Bacteria</taxon>
        <taxon>Pseudomonadati</taxon>
        <taxon>Pseudomonadota</taxon>
        <taxon>Gammaproteobacteria</taxon>
        <taxon>Methylococcales</taxon>
        <taxon>Methylococcaceae</taxon>
        <taxon>Methylomonas</taxon>
    </lineage>
</organism>
<evidence type="ECO:0000313" key="2">
    <source>
        <dbReference type="EMBL" id="OAI18248.1"/>
    </source>
</evidence>
<accession>A0A177NJL1</accession>
<dbReference type="PANTHER" id="PTHR43581:SF2">
    <property type="entry name" value="EXCINUCLEASE ATPASE SUBUNIT"/>
    <property type="match status" value="1"/>
</dbReference>
<feature type="domain" description="ATPase AAA-type core" evidence="1">
    <location>
        <begin position="131"/>
        <end position="263"/>
    </location>
</feature>
<dbReference type="Pfam" id="PF13304">
    <property type="entry name" value="AAA_21"/>
    <property type="match status" value="1"/>
</dbReference>
<dbReference type="GO" id="GO:0005524">
    <property type="term" value="F:ATP binding"/>
    <property type="evidence" value="ECO:0007669"/>
    <property type="project" value="InterPro"/>
</dbReference>
<dbReference type="Gene3D" id="3.40.50.300">
    <property type="entry name" value="P-loop containing nucleotide triphosphate hydrolases"/>
    <property type="match status" value="1"/>
</dbReference>
<proteinExistence type="predicted"/>